<proteinExistence type="predicted"/>
<accession>A0A1B9IL73</accession>
<gene>
    <name evidence="1" type="ORF">L486_06071</name>
</gene>
<dbReference type="AlphaFoldDB" id="A0A1B9IL73"/>
<evidence type="ECO:0000313" key="2">
    <source>
        <dbReference type="Proteomes" id="UP000092583"/>
    </source>
</evidence>
<dbReference type="EMBL" id="KV700091">
    <property type="protein sequence ID" value="OCF56130.1"/>
    <property type="molecule type" value="Genomic_DNA"/>
</dbReference>
<reference evidence="1 2" key="1">
    <citation type="submission" date="2013-07" db="EMBL/GenBank/DDBJ databases">
        <title>The Genome Sequence of Kwoniella mangroviensis CBS10435.</title>
        <authorList>
            <consortium name="The Broad Institute Genome Sequencing Platform"/>
            <person name="Cuomo C."/>
            <person name="Litvintseva A."/>
            <person name="Chen Y."/>
            <person name="Heitman J."/>
            <person name="Sun S."/>
            <person name="Springer D."/>
            <person name="Dromer F."/>
            <person name="Young S.K."/>
            <person name="Zeng Q."/>
            <person name="Gargeya S."/>
            <person name="Fitzgerald M."/>
            <person name="Abouelleil A."/>
            <person name="Alvarado L."/>
            <person name="Berlin A.M."/>
            <person name="Chapman S.B."/>
            <person name="Dewar J."/>
            <person name="Goldberg J."/>
            <person name="Griggs A."/>
            <person name="Gujja S."/>
            <person name="Hansen M."/>
            <person name="Howarth C."/>
            <person name="Imamovic A."/>
            <person name="Larimer J."/>
            <person name="McCowan C."/>
            <person name="Murphy C."/>
            <person name="Pearson M."/>
            <person name="Priest M."/>
            <person name="Roberts A."/>
            <person name="Saif S."/>
            <person name="Shea T."/>
            <person name="Sykes S."/>
            <person name="Wortman J."/>
            <person name="Nusbaum C."/>
            <person name="Birren B."/>
        </authorList>
    </citation>
    <scope>NUCLEOTIDE SEQUENCE [LARGE SCALE GENOMIC DNA]</scope>
    <source>
        <strain evidence="1 2">CBS 10435</strain>
    </source>
</reference>
<keyword evidence="2" id="KW-1185">Reference proteome</keyword>
<protein>
    <submittedName>
        <fullName evidence="1">Uncharacterized protein</fullName>
    </submittedName>
</protein>
<evidence type="ECO:0000313" key="1">
    <source>
        <dbReference type="EMBL" id="OCF56130.1"/>
    </source>
</evidence>
<organism evidence="1 2">
    <name type="scientific">Kwoniella mangroviensis CBS 10435</name>
    <dbReference type="NCBI Taxonomy" id="1331196"/>
    <lineage>
        <taxon>Eukaryota</taxon>
        <taxon>Fungi</taxon>
        <taxon>Dikarya</taxon>
        <taxon>Basidiomycota</taxon>
        <taxon>Agaricomycotina</taxon>
        <taxon>Tremellomycetes</taxon>
        <taxon>Tremellales</taxon>
        <taxon>Cryptococcaceae</taxon>
        <taxon>Kwoniella</taxon>
    </lineage>
</organism>
<dbReference type="Proteomes" id="UP000092583">
    <property type="component" value="Unassembled WGS sequence"/>
</dbReference>
<name>A0A1B9IL73_9TREE</name>
<reference evidence="2" key="2">
    <citation type="submission" date="2013-12" db="EMBL/GenBank/DDBJ databases">
        <title>Evolution of pathogenesis and genome organization in the Tremellales.</title>
        <authorList>
            <person name="Cuomo C."/>
            <person name="Litvintseva A."/>
            <person name="Heitman J."/>
            <person name="Chen Y."/>
            <person name="Sun S."/>
            <person name="Springer D."/>
            <person name="Dromer F."/>
            <person name="Young S."/>
            <person name="Zeng Q."/>
            <person name="Chapman S."/>
            <person name="Gujja S."/>
            <person name="Saif S."/>
            <person name="Birren B."/>
        </authorList>
    </citation>
    <scope>NUCLEOTIDE SEQUENCE [LARGE SCALE GENOMIC DNA]</scope>
    <source>
        <strain evidence="2">CBS 10435</strain>
    </source>
</reference>
<sequence length="122" mass="13651">MNGVAEQSVGDTLEEQSTDQHLTPRFILMPVTAGQCHLACNKWGKGRMDERRGSCALMARIRIVMVVTVIGLKGCLLKQSGEMGRKFKFRPDTEGHFKVCSTHPLTQKLSILITVRWIPGNR</sequence>